<dbReference type="Pfam" id="PF23292">
    <property type="entry name" value="SAND_ULT1"/>
    <property type="match status" value="1"/>
</dbReference>
<evidence type="ECO:0000313" key="3">
    <source>
        <dbReference type="Proteomes" id="UP000288805"/>
    </source>
</evidence>
<proteinExistence type="predicted"/>
<evidence type="ECO:0000259" key="1">
    <source>
        <dbReference type="Pfam" id="PF23292"/>
    </source>
</evidence>
<dbReference type="Proteomes" id="UP000288805">
    <property type="component" value="Unassembled WGS sequence"/>
</dbReference>
<protein>
    <submittedName>
        <fullName evidence="2">Protein ULTRAPETALA 1</fullName>
    </submittedName>
</protein>
<evidence type="ECO:0000313" key="2">
    <source>
        <dbReference type="EMBL" id="RVW93123.1"/>
    </source>
</evidence>
<dbReference type="InterPro" id="IPR020533">
    <property type="entry name" value="Developmental_reg_ULTRAPETALA"/>
</dbReference>
<accession>A0A438I8T5</accession>
<dbReference type="InterPro" id="IPR057011">
    <property type="entry name" value="ULT1/2_SAND"/>
</dbReference>
<dbReference type="AlphaFoldDB" id="A0A438I8T5"/>
<comment type="caution">
    <text evidence="2">The sequence shown here is derived from an EMBL/GenBank/DDBJ whole genome shotgun (WGS) entry which is preliminary data.</text>
</comment>
<feature type="domain" description="ULTRAPETALA1/2 SAND" evidence="1">
    <location>
        <begin position="2"/>
        <end position="46"/>
    </location>
</feature>
<dbReference type="PANTHER" id="PTHR34053">
    <property type="entry name" value="PROTEIN ULTRAPETALA 1"/>
    <property type="match status" value="1"/>
</dbReference>
<name>A0A438I8T5_VITVI</name>
<organism evidence="2 3">
    <name type="scientific">Vitis vinifera</name>
    <name type="common">Grape</name>
    <dbReference type="NCBI Taxonomy" id="29760"/>
    <lineage>
        <taxon>Eukaryota</taxon>
        <taxon>Viridiplantae</taxon>
        <taxon>Streptophyta</taxon>
        <taxon>Embryophyta</taxon>
        <taxon>Tracheophyta</taxon>
        <taxon>Spermatophyta</taxon>
        <taxon>Magnoliopsida</taxon>
        <taxon>eudicotyledons</taxon>
        <taxon>Gunneridae</taxon>
        <taxon>Pentapetalae</taxon>
        <taxon>rosids</taxon>
        <taxon>Vitales</taxon>
        <taxon>Vitaceae</taxon>
        <taxon>Viteae</taxon>
        <taxon>Vitis</taxon>
    </lineage>
</organism>
<sequence>MDKLTPAQFESHSARGQLKKKWQSCIWVPIKDKKVPLCKTAPLKYYKETWEEENGPGRLRPKRAIHRDEFIRFMQQRAQVQSSNKEECRIHHEASINKHWTCADRVE</sequence>
<reference evidence="2 3" key="1">
    <citation type="journal article" date="2018" name="PLoS Genet.">
        <title>Population sequencing reveals clonal diversity and ancestral inbreeding in the grapevine cultivar Chardonnay.</title>
        <authorList>
            <person name="Roach M.J."/>
            <person name="Johnson D.L."/>
            <person name="Bohlmann J."/>
            <person name="van Vuuren H.J."/>
            <person name="Jones S.J."/>
            <person name="Pretorius I.S."/>
            <person name="Schmidt S.A."/>
            <person name="Borneman A.R."/>
        </authorList>
    </citation>
    <scope>NUCLEOTIDE SEQUENCE [LARGE SCALE GENOMIC DNA]</scope>
    <source>
        <strain evidence="3">cv. Chardonnay</strain>
        <tissue evidence="2">Leaf</tissue>
    </source>
</reference>
<dbReference type="EMBL" id="QGNW01000131">
    <property type="protein sequence ID" value="RVW93123.1"/>
    <property type="molecule type" value="Genomic_DNA"/>
</dbReference>
<dbReference type="PANTHER" id="PTHR34053:SF2">
    <property type="entry name" value="SAND DOMAIN-CONTAINING PROTEIN"/>
    <property type="match status" value="1"/>
</dbReference>
<gene>
    <name evidence="2" type="primary">ULT1_4</name>
    <name evidence="2" type="ORF">CK203_031472</name>
</gene>